<evidence type="ECO:0000256" key="4">
    <source>
        <dbReference type="ARBA" id="ARBA00022723"/>
    </source>
</evidence>
<reference evidence="10 11" key="1">
    <citation type="submission" date="2010-12" db="EMBL/GenBank/DDBJ databases">
        <title>Complete sequence of Ethanoligenens harbinense YUAN-3.</title>
        <authorList>
            <person name="Lucas S."/>
            <person name="Copeland A."/>
            <person name="Lapidus A."/>
            <person name="Cheng J.-F."/>
            <person name="Bruce D."/>
            <person name="Goodwin L."/>
            <person name="Pitluck S."/>
            <person name="Chertkov O."/>
            <person name="Misra M."/>
            <person name="Detter J.C."/>
            <person name="Han C."/>
            <person name="Tapia R."/>
            <person name="Land M."/>
            <person name="Hauser L."/>
            <person name="Jeffries C."/>
            <person name="Kyrpides N."/>
            <person name="Ivanova N."/>
            <person name="Mikhailova N."/>
            <person name="Wang A."/>
            <person name="Mouttaki H."/>
            <person name="He Z."/>
            <person name="Zhou J."/>
            <person name="Hemme C.L."/>
            <person name="Woyke T."/>
        </authorList>
    </citation>
    <scope>NUCLEOTIDE SEQUENCE [LARGE SCALE GENOMIC DNA]</scope>
    <source>
        <strain evidence="11">DSM 18485 / JCM 12961 / CGMCC 1.5033 / YUAN-3</strain>
    </source>
</reference>
<dbReference type="PANTHER" id="PTHR11601">
    <property type="entry name" value="CYSTEINE DESULFURYLASE FAMILY MEMBER"/>
    <property type="match status" value="1"/>
</dbReference>
<dbReference type="EMBL" id="CP002400">
    <property type="protein sequence ID" value="ADU27179.1"/>
    <property type="molecule type" value="Genomic_DNA"/>
</dbReference>
<evidence type="ECO:0000256" key="6">
    <source>
        <dbReference type="ARBA" id="ARBA00023004"/>
    </source>
</evidence>
<dbReference type="InterPro" id="IPR015424">
    <property type="entry name" value="PyrdxlP-dep_Trfase"/>
</dbReference>
<keyword evidence="7" id="KW-0411">Iron-sulfur</keyword>
<protein>
    <submittedName>
        <fullName evidence="10">Cysteine desulfurase</fullName>
        <ecNumber evidence="10">2.8.1.7</ecNumber>
    </submittedName>
</protein>
<dbReference type="STRING" id="663278.Ethha_1644"/>
<dbReference type="Proteomes" id="UP000001551">
    <property type="component" value="Chromosome"/>
</dbReference>
<keyword evidence="5" id="KW-0663">Pyridoxal phosphate</keyword>
<evidence type="ECO:0000259" key="9">
    <source>
        <dbReference type="Pfam" id="PF00266"/>
    </source>
</evidence>
<dbReference type="Gene3D" id="3.90.1150.10">
    <property type="entry name" value="Aspartate Aminotransferase, domain 1"/>
    <property type="match status" value="1"/>
</dbReference>
<name>E6U8U4_ETHHY</name>
<evidence type="ECO:0000313" key="11">
    <source>
        <dbReference type="Proteomes" id="UP000001551"/>
    </source>
</evidence>
<comment type="similarity">
    <text evidence="2">Belongs to the class-V pyridoxal-phosphate-dependent aminotransferase family. NifS/IscS subfamily.</text>
</comment>
<dbReference type="RefSeq" id="WP_013485534.1">
    <property type="nucleotide sequence ID" value="NC_014828.1"/>
</dbReference>
<evidence type="ECO:0000256" key="5">
    <source>
        <dbReference type="ARBA" id="ARBA00022898"/>
    </source>
</evidence>
<gene>
    <name evidence="10" type="ordered locus">Ethha_1644</name>
</gene>
<keyword evidence="4" id="KW-0479">Metal-binding</keyword>
<organism evidence="10 11">
    <name type="scientific">Ethanoligenens harbinense (strain DSM 18485 / JCM 12961 / CGMCC 1.5033 / YUAN-3)</name>
    <dbReference type="NCBI Taxonomy" id="663278"/>
    <lineage>
        <taxon>Bacteria</taxon>
        <taxon>Bacillati</taxon>
        <taxon>Bacillota</taxon>
        <taxon>Clostridia</taxon>
        <taxon>Eubacteriales</taxon>
        <taxon>Oscillospiraceae</taxon>
        <taxon>Ethanoligenens</taxon>
    </lineage>
</organism>
<evidence type="ECO:0000256" key="8">
    <source>
        <dbReference type="ARBA" id="ARBA00050776"/>
    </source>
</evidence>
<accession>E6U8U4</accession>
<dbReference type="AlphaFoldDB" id="E6U8U4"/>
<evidence type="ECO:0000256" key="2">
    <source>
        <dbReference type="ARBA" id="ARBA00006490"/>
    </source>
</evidence>
<keyword evidence="6" id="KW-0408">Iron</keyword>
<feature type="domain" description="Aminotransferase class V" evidence="9">
    <location>
        <begin position="4"/>
        <end position="364"/>
    </location>
</feature>
<dbReference type="PANTHER" id="PTHR11601:SF34">
    <property type="entry name" value="CYSTEINE DESULFURASE"/>
    <property type="match status" value="1"/>
</dbReference>
<dbReference type="KEGG" id="eha:Ethha_1644"/>
<dbReference type="eggNOG" id="COG1104">
    <property type="taxonomic scope" value="Bacteria"/>
</dbReference>
<dbReference type="SUPFAM" id="SSF53383">
    <property type="entry name" value="PLP-dependent transferases"/>
    <property type="match status" value="1"/>
</dbReference>
<dbReference type="Pfam" id="PF00266">
    <property type="entry name" value="Aminotran_5"/>
    <property type="match status" value="1"/>
</dbReference>
<comment type="cofactor">
    <cofactor evidence="1">
        <name>pyridoxal 5'-phosphate</name>
        <dbReference type="ChEBI" id="CHEBI:597326"/>
    </cofactor>
</comment>
<dbReference type="PIRSF" id="PIRSF005572">
    <property type="entry name" value="NifS"/>
    <property type="match status" value="1"/>
</dbReference>
<evidence type="ECO:0000256" key="3">
    <source>
        <dbReference type="ARBA" id="ARBA00022679"/>
    </source>
</evidence>
<dbReference type="GO" id="GO:0051536">
    <property type="term" value="F:iron-sulfur cluster binding"/>
    <property type="evidence" value="ECO:0007669"/>
    <property type="project" value="UniProtKB-KW"/>
</dbReference>
<evidence type="ECO:0000256" key="1">
    <source>
        <dbReference type="ARBA" id="ARBA00001933"/>
    </source>
</evidence>
<keyword evidence="3 10" id="KW-0808">Transferase</keyword>
<evidence type="ECO:0000256" key="7">
    <source>
        <dbReference type="ARBA" id="ARBA00023014"/>
    </source>
</evidence>
<keyword evidence="11" id="KW-1185">Reference proteome</keyword>
<dbReference type="InterPro" id="IPR016454">
    <property type="entry name" value="Cysteine_dSase"/>
</dbReference>
<dbReference type="InterPro" id="IPR000192">
    <property type="entry name" value="Aminotrans_V_dom"/>
</dbReference>
<dbReference type="GO" id="GO:0046872">
    <property type="term" value="F:metal ion binding"/>
    <property type="evidence" value="ECO:0007669"/>
    <property type="project" value="UniProtKB-KW"/>
</dbReference>
<dbReference type="HOGENOM" id="CLU_003433_0_0_9"/>
<dbReference type="InterPro" id="IPR015421">
    <property type="entry name" value="PyrdxlP-dep_Trfase_major"/>
</dbReference>
<dbReference type="EC" id="2.8.1.7" evidence="10"/>
<comment type="catalytic activity">
    <reaction evidence="8">
        <text>(sulfur carrier)-H + L-cysteine = (sulfur carrier)-SH + L-alanine</text>
        <dbReference type="Rhea" id="RHEA:43892"/>
        <dbReference type="Rhea" id="RHEA-COMP:14737"/>
        <dbReference type="Rhea" id="RHEA-COMP:14739"/>
        <dbReference type="ChEBI" id="CHEBI:29917"/>
        <dbReference type="ChEBI" id="CHEBI:35235"/>
        <dbReference type="ChEBI" id="CHEBI:57972"/>
        <dbReference type="ChEBI" id="CHEBI:64428"/>
        <dbReference type="EC" id="2.8.1.7"/>
    </reaction>
</comment>
<dbReference type="GO" id="GO:0031071">
    <property type="term" value="F:cysteine desulfurase activity"/>
    <property type="evidence" value="ECO:0007669"/>
    <property type="project" value="UniProtKB-EC"/>
</dbReference>
<dbReference type="Gene3D" id="3.40.640.10">
    <property type="entry name" value="Type I PLP-dependent aspartate aminotransferase-like (Major domain)"/>
    <property type="match status" value="1"/>
</dbReference>
<evidence type="ECO:0000313" key="10">
    <source>
        <dbReference type="EMBL" id="ADU27179.1"/>
    </source>
</evidence>
<sequence length="378" mass="39081">MSFVYLDNSATTRVCREAADAALYAMTTCFGNPSSLHGMGVAAEELVGKARAQVASALGCEAREVVFTSGGTEANNLAVFGAARALSRRGRRIVSTAIEHSSVEGPAAALEKEGFEVVRLRPGTDGVVPAQALAEAVTPDTVLVSMMLVNNETGALQPVEAAKRAVRRVGAPALVHVDAVQAFGKMRFSPSALGADLLSVSGHKIHGPKGAGALFVARGARVLPVLSGGGQERGLHPGTEPVPAIAGLGAAAEKARALLAESAARFTELRALALELLAPLPFITVNSPENGAPHILNVSVDGVRSETMLHFLAAREIYVSSGSACARGAKSRVLLAMGLPGARVDSALRISFCRDNTGEDVRRLADAVAEGARTLARR</sequence>
<proteinExistence type="inferred from homology"/>
<dbReference type="Gene3D" id="1.10.260.50">
    <property type="match status" value="1"/>
</dbReference>
<dbReference type="InterPro" id="IPR015422">
    <property type="entry name" value="PyrdxlP-dep_Trfase_small"/>
</dbReference>